<evidence type="ECO:0000313" key="1">
    <source>
        <dbReference type="EMBL" id="AII15809.1"/>
    </source>
</evidence>
<name>A0A076FEK2_9VIRU</name>
<proteinExistence type="predicted"/>
<organism evidence="1 2">
    <name type="scientific">Penaeus monodon nudivirus</name>
    <dbReference type="NCBI Taxonomy" id="1529056"/>
    <lineage>
        <taxon>Viruses</taxon>
        <taxon>Viruses incertae sedis</taxon>
        <taxon>Naldaviricetes</taxon>
        <taxon>Lefavirales</taxon>
        <taxon>Nudiviridae</taxon>
        <taxon>Gammanudivirus</taxon>
        <taxon>Gammanudivirus pemonodonis</taxon>
    </lineage>
</organism>
<accession>A0A076FEK2</accession>
<evidence type="ECO:0000313" key="2">
    <source>
        <dbReference type="Proteomes" id="UP000203413"/>
    </source>
</evidence>
<dbReference type="KEGG" id="vg:20098327"/>
<sequence length="158" mass="18875">MSMPKRQKHDKFESYVCECIHKVTIHNIPLRFQSIDNIQCILKNYKKFLISRNMWPKFTNKYRNLIDRNINYPDETIIGVKLMKSTNYEDNALIEDLKIRIYTTVYQADNVSEFLAACDLMCFEEYLIFLNKHIFNDDLETEMANAKSTYDIIKTCNF</sequence>
<gene>
    <name evidence="1" type="ORF">PmNV_021</name>
</gene>
<reference evidence="1 2" key="1">
    <citation type="journal article" date="2014" name="BMC Genomics">
        <title>The genome and occlusion bodies of marine Penaeus monodon nudivirus (PmNV, also known as MBV and PemoNPV) suggest that it should be assigned to a new nudivirus genus that is distinct from the terrestrial nudiviruses.</title>
        <authorList>
            <person name="Yang Y.T."/>
            <person name="Lee D.Y."/>
            <person name="Wang Y."/>
            <person name="Hu J.M."/>
            <person name="Li W.H."/>
            <person name="Leu J.H."/>
            <person name="Chang G.D."/>
            <person name="Ke H.M."/>
            <person name="Kang S.T."/>
            <person name="Lin S.S."/>
            <person name="Kou G.H."/>
            <person name="Lo C.F."/>
        </authorList>
    </citation>
    <scope>NUCLEOTIDE SEQUENCE [LARGE SCALE GENOMIC DNA]</scope>
    <source>
        <strain evidence="1">Indonesia</strain>
    </source>
</reference>
<keyword evidence="2" id="KW-1185">Reference proteome</keyword>
<protein>
    <submittedName>
        <fullName evidence="1">Uncharacterized protein</fullName>
    </submittedName>
</protein>
<dbReference type="Proteomes" id="UP000203413">
    <property type="component" value="Segment"/>
</dbReference>
<dbReference type="RefSeq" id="YP_009051859.1">
    <property type="nucleotide sequence ID" value="NC_024692.1"/>
</dbReference>
<dbReference type="EMBL" id="KJ184318">
    <property type="protein sequence ID" value="AII15809.1"/>
    <property type="molecule type" value="Genomic_DNA"/>
</dbReference>
<dbReference type="GeneID" id="20098327"/>